<dbReference type="AlphaFoldDB" id="A0AAN8V6I0"/>
<organism evidence="2 3">
    <name type="scientific">Dillenia turbinata</name>
    <dbReference type="NCBI Taxonomy" id="194707"/>
    <lineage>
        <taxon>Eukaryota</taxon>
        <taxon>Viridiplantae</taxon>
        <taxon>Streptophyta</taxon>
        <taxon>Embryophyta</taxon>
        <taxon>Tracheophyta</taxon>
        <taxon>Spermatophyta</taxon>
        <taxon>Magnoliopsida</taxon>
        <taxon>eudicotyledons</taxon>
        <taxon>Gunneridae</taxon>
        <taxon>Pentapetalae</taxon>
        <taxon>Dilleniales</taxon>
        <taxon>Dilleniaceae</taxon>
        <taxon>Dillenia</taxon>
    </lineage>
</organism>
<evidence type="ECO:0000256" key="1">
    <source>
        <dbReference type="SAM" id="Coils"/>
    </source>
</evidence>
<evidence type="ECO:0000313" key="3">
    <source>
        <dbReference type="Proteomes" id="UP001370490"/>
    </source>
</evidence>
<comment type="caution">
    <text evidence="2">The sequence shown here is derived from an EMBL/GenBank/DDBJ whole genome shotgun (WGS) entry which is preliminary data.</text>
</comment>
<name>A0AAN8V6I0_9MAGN</name>
<dbReference type="InterPro" id="IPR040300">
    <property type="entry name" value="At3g49055-like"/>
</dbReference>
<keyword evidence="1" id="KW-0175">Coiled coil</keyword>
<keyword evidence="3" id="KW-1185">Reference proteome</keyword>
<dbReference type="Proteomes" id="UP001370490">
    <property type="component" value="Unassembled WGS sequence"/>
</dbReference>
<feature type="coiled-coil region" evidence="1">
    <location>
        <begin position="186"/>
        <end position="259"/>
    </location>
</feature>
<dbReference type="PANTHER" id="PTHR34937:SF2">
    <property type="entry name" value="OS08G0559800 PROTEIN"/>
    <property type="match status" value="1"/>
</dbReference>
<accession>A0AAN8V6I0</accession>
<feature type="coiled-coil region" evidence="1">
    <location>
        <begin position="98"/>
        <end position="139"/>
    </location>
</feature>
<proteinExistence type="predicted"/>
<protein>
    <submittedName>
        <fullName evidence="2">Uncharacterized protein</fullName>
    </submittedName>
</protein>
<dbReference type="PANTHER" id="PTHR34937">
    <property type="entry name" value="OS08G0559800 PROTEIN"/>
    <property type="match status" value="1"/>
</dbReference>
<sequence>MDSHDLHFEAQFDELLPDSKDDEFCNLRSQNDALLMEIESLRFSYGDLGSRFTAAVYDLVFLQLQHDQLSVQNDELIKTVEHVSSERDSFREEIWRIQLCLKEKEDEFERMIKDVEEERENLKNEVRLGKIRVQELLDEKIEQITVFDQSMGFVSSVKDSLARMIGSVTEEKVERENEKLGLEGEMKEILRESDEISRLASELEVKLGDYVEMRKKEKRELENSVVSLTEENRDINSLLRIALVEKEAVEKTLNKLKGNSEQKRVAILQIAERGLQRVGFGFMMGTGTNEAVQDTASNASAKSDGSECEEEVVSLASTVERIMKNLRLEITQLRRSLDESRSDTERLQSLTEKQSQKIVENTLYIKELEDRETMLAQNVEELLKEIKETEEEVSRWREACELEVDAGKKVIEERDKVAAILKEELEKTKAALDISNSKLKLKEELAAAAMAAQQAAERSLHLADSRAAELQNRIEELTRQLEEADSRARGNRHRVRHVCWPWRILKVNLADRNGSTRVRNDKRMLPEMQALLHSSA</sequence>
<dbReference type="EMBL" id="JBAMMX010000015">
    <property type="protein sequence ID" value="KAK6925834.1"/>
    <property type="molecule type" value="Genomic_DNA"/>
</dbReference>
<feature type="coiled-coil region" evidence="1">
    <location>
        <begin position="316"/>
        <end position="494"/>
    </location>
</feature>
<gene>
    <name evidence="2" type="ORF">RJ641_007553</name>
</gene>
<reference evidence="2 3" key="1">
    <citation type="submission" date="2023-12" db="EMBL/GenBank/DDBJ databases">
        <title>A high-quality genome assembly for Dillenia turbinata (Dilleniales).</title>
        <authorList>
            <person name="Chanderbali A."/>
        </authorList>
    </citation>
    <scope>NUCLEOTIDE SEQUENCE [LARGE SCALE GENOMIC DNA]</scope>
    <source>
        <strain evidence="2">LSX21</strain>
        <tissue evidence="2">Leaf</tissue>
    </source>
</reference>
<evidence type="ECO:0000313" key="2">
    <source>
        <dbReference type="EMBL" id="KAK6925834.1"/>
    </source>
</evidence>